<organism evidence="5 6">
    <name type="scientific">Malonomonas rubra DSM 5091</name>
    <dbReference type="NCBI Taxonomy" id="1122189"/>
    <lineage>
        <taxon>Bacteria</taxon>
        <taxon>Pseudomonadati</taxon>
        <taxon>Thermodesulfobacteriota</taxon>
        <taxon>Desulfuromonadia</taxon>
        <taxon>Desulfuromonadales</taxon>
        <taxon>Geopsychrobacteraceae</taxon>
        <taxon>Malonomonas</taxon>
    </lineage>
</organism>
<evidence type="ECO:0000256" key="1">
    <source>
        <dbReference type="ARBA" id="ARBA00022603"/>
    </source>
</evidence>
<dbReference type="AlphaFoldDB" id="A0A1M6BAN8"/>
<dbReference type="InterPro" id="IPR019614">
    <property type="entry name" value="SAM-dep_methyl-trfase"/>
</dbReference>
<gene>
    <name evidence="5" type="ORF">SAMN02745165_00101</name>
</gene>
<dbReference type="Gene3D" id="3.40.50.150">
    <property type="entry name" value="Vaccinia Virus protein VP39"/>
    <property type="match status" value="1"/>
</dbReference>
<dbReference type="GO" id="GO:0008168">
    <property type="term" value="F:methyltransferase activity"/>
    <property type="evidence" value="ECO:0007669"/>
    <property type="project" value="UniProtKB-KW"/>
</dbReference>
<evidence type="ECO:0000313" key="6">
    <source>
        <dbReference type="Proteomes" id="UP000184171"/>
    </source>
</evidence>
<keyword evidence="1 5" id="KW-0489">Methyltransferase</keyword>
<keyword evidence="2 5" id="KW-0808">Transferase</keyword>
<name>A0A1M6BAN8_MALRU</name>
<dbReference type="SUPFAM" id="SSF53335">
    <property type="entry name" value="S-adenosyl-L-methionine-dependent methyltransferases"/>
    <property type="match status" value="1"/>
</dbReference>
<dbReference type="InterPro" id="IPR029063">
    <property type="entry name" value="SAM-dependent_MTases_sf"/>
</dbReference>
<evidence type="ECO:0000259" key="4">
    <source>
        <dbReference type="Pfam" id="PF10672"/>
    </source>
</evidence>
<keyword evidence="6" id="KW-1185">Reference proteome</keyword>
<dbReference type="CDD" id="cd02440">
    <property type="entry name" value="AdoMet_MTases"/>
    <property type="match status" value="1"/>
</dbReference>
<evidence type="ECO:0000256" key="2">
    <source>
        <dbReference type="ARBA" id="ARBA00022679"/>
    </source>
</evidence>
<proteinExistence type="predicted"/>
<sequence>MKCVFQEIEGRLPLSTESKRLFHGRGHCFPGYEDILIDWFAPVVLITLYSPRDQSELGQLSRYLQQQISRLEAVLVQQRYQPDSPVACLAGNPPDSVDAVEDGRHFRLRLGQAQNIGFFPDMGVGRNLIAGLAPGKRVLNLFAYSCSFSVAALTAGAEEVVNVDMNRGALELGRLNHRLNDIDLRKASFLPLEVFRSFKKLSSLGPFDLVICDPPAYQGKSFKAERDWPKLLRKLPSLLAGSADVLACLNGPHLSPDFLQAMFDELLPQMMLIAKFQPGEDFPEAEEHRGVWGFHYRRSG</sequence>
<accession>A0A1M6BAN8</accession>
<dbReference type="PANTHER" id="PTHR43042">
    <property type="entry name" value="SAM-DEPENDENT METHYLTRANSFERASE"/>
    <property type="match status" value="1"/>
</dbReference>
<evidence type="ECO:0000313" key="5">
    <source>
        <dbReference type="EMBL" id="SHI45820.1"/>
    </source>
</evidence>
<dbReference type="PANTHER" id="PTHR43042:SF3">
    <property type="entry name" value="RIBOSOMAL RNA LARGE SUBUNIT METHYLTRANSFERASE YWBD-RELATED"/>
    <property type="match status" value="1"/>
</dbReference>
<dbReference type="STRING" id="1122189.SAMN02745165_00101"/>
<dbReference type="EMBL" id="FQZT01000001">
    <property type="protein sequence ID" value="SHI45820.1"/>
    <property type="molecule type" value="Genomic_DNA"/>
</dbReference>
<dbReference type="GO" id="GO:0032259">
    <property type="term" value="P:methylation"/>
    <property type="evidence" value="ECO:0007669"/>
    <property type="project" value="UniProtKB-KW"/>
</dbReference>
<evidence type="ECO:0000256" key="3">
    <source>
        <dbReference type="ARBA" id="ARBA00022691"/>
    </source>
</evidence>
<dbReference type="Pfam" id="PF10672">
    <property type="entry name" value="Methyltrans_SAM"/>
    <property type="match status" value="1"/>
</dbReference>
<dbReference type="OrthoDB" id="9805492at2"/>
<feature type="domain" description="S-adenosylmethionine-dependent methyltransferase" evidence="4">
    <location>
        <begin position="19"/>
        <end position="292"/>
    </location>
</feature>
<dbReference type="RefSeq" id="WP_072904789.1">
    <property type="nucleotide sequence ID" value="NZ_FQZT01000001.1"/>
</dbReference>
<reference evidence="5 6" key="1">
    <citation type="submission" date="2016-11" db="EMBL/GenBank/DDBJ databases">
        <authorList>
            <person name="Jaros S."/>
            <person name="Januszkiewicz K."/>
            <person name="Wedrychowicz H."/>
        </authorList>
    </citation>
    <scope>NUCLEOTIDE SEQUENCE [LARGE SCALE GENOMIC DNA]</scope>
    <source>
        <strain evidence="5 6">DSM 5091</strain>
    </source>
</reference>
<keyword evidence="3" id="KW-0949">S-adenosyl-L-methionine</keyword>
<dbReference type="Proteomes" id="UP000184171">
    <property type="component" value="Unassembled WGS sequence"/>
</dbReference>
<protein>
    <submittedName>
        <fullName evidence="5">23S rRNA (Cytosine1962-C5)-methyltransferase</fullName>
    </submittedName>
</protein>